<evidence type="ECO:0000313" key="9">
    <source>
        <dbReference type="Proteomes" id="UP000272400"/>
    </source>
</evidence>
<dbReference type="InterPro" id="IPR051907">
    <property type="entry name" value="DoxX-like_oxidoreductase"/>
</dbReference>
<name>A0A3N1CZ60_9ACTN</name>
<gene>
    <name evidence="8" type="ORF">EDD29_4130</name>
</gene>
<dbReference type="EMBL" id="RJKE01000001">
    <property type="protein sequence ID" value="ROO86557.1"/>
    <property type="molecule type" value="Genomic_DNA"/>
</dbReference>
<dbReference type="RefSeq" id="WP_123665945.1">
    <property type="nucleotide sequence ID" value="NZ_RJKE01000001.1"/>
</dbReference>
<evidence type="ECO:0000256" key="2">
    <source>
        <dbReference type="ARBA" id="ARBA00006679"/>
    </source>
</evidence>
<keyword evidence="5 7" id="KW-1133">Transmembrane helix</keyword>
<evidence type="ECO:0000256" key="5">
    <source>
        <dbReference type="ARBA" id="ARBA00022989"/>
    </source>
</evidence>
<feature type="transmembrane region" description="Helical" evidence="7">
    <location>
        <begin position="104"/>
        <end position="122"/>
    </location>
</feature>
<evidence type="ECO:0000256" key="3">
    <source>
        <dbReference type="ARBA" id="ARBA00022475"/>
    </source>
</evidence>
<accession>A0A3N1CZ60</accession>
<dbReference type="PANTHER" id="PTHR33452">
    <property type="entry name" value="OXIDOREDUCTASE CATD-RELATED"/>
    <property type="match status" value="1"/>
</dbReference>
<keyword evidence="6 7" id="KW-0472">Membrane</keyword>
<keyword evidence="4 7" id="KW-0812">Transmembrane</keyword>
<sequence>MIEIDLAAALLRATLGITMLAHGWNHAFGGGKLPGTARWFESIGIRPGRVHALFATLAELGAGALLLLGLLNALAAAAVVGTMTVALIANHIRNGFFIFRPGEGYEYVLMIIIAACALGALGPGRWSADHLIGFTLDGLPGLAVAALLGGGGGLALLAACWRPNRPKADPAP</sequence>
<dbReference type="GO" id="GO:0005886">
    <property type="term" value="C:plasma membrane"/>
    <property type="evidence" value="ECO:0007669"/>
    <property type="project" value="UniProtKB-SubCell"/>
</dbReference>
<protein>
    <submittedName>
        <fullName evidence="8">Putative oxidoreductase</fullName>
    </submittedName>
</protein>
<comment type="caution">
    <text evidence="8">The sequence shown here is derived from an EMBL/GenBank/DDBJ whole genome shotgun (WGS) entry which is preliminary data.</text>
</comment>
<dbReference type="Pfam" id="PF07681">
    <property type="entry name" value="DoxX"/>
    <property type="match status" value="1"/>
</dbReference>
<dbReference type="Proteomes" id="UP000272400">
    <property type="component" value="Unassembled WGS sequence"/>
</dbReference>
<organism evidence="8 9">
    <name type="scientific">Actinocorallia herbida</name>
    <dbReference type="NCBI Taxonomy" id="58109"/>
    <lineage>
        <taxon>Bacteria</taxon>
        <taxon>Bacillati</taxon>
        <taxon>Actinomycetota</taxon>
        <taxon>Actinomycetes</taxon>
        <taxon>Streptosporangiales</taxon>
        <taxon>Thermomonosporaceae</taxon>
        <taxon>Actinocorallia</taxon>
    </lineage>
</organism>
<dbReference type="OrthoDB" id="346004at2"/>
<proteinExistence type="inferred from homology"/>
<comment type="subcellular location">
    <subcellularLocation>
        <location evidence="1">Cell membrane</location>
        <topology evidence="1">Multi-pass membrane protein</topology>
    </subcellularLocation>
</comment>
<comment type="similarity">
    <text evidence="2">Belongs to the DoxX family.</text>
</comment>
<evidence type="ECO:0000313" key="8">
    <source>
        <dbReference type="EMBL" id="ROO86557.1"/>
    </source>
</evidence>
<dbReference type="PANTHER" id="PTHR33452:SF1">
    <property type="entry name" value="INNER MEMBRANE PROTEIN YPHA-RELATED"/>
    <property type="match status" value="1"/>
</dbReference>
<keyword evidence="9" id="KW-1185">Reference proteome</keyword>
<keyword evidence="3" id="KW-1003">Cell membrane</keyword>
<evidence type="ECO:0000256" key="7">
    <source>
        <dbReference type="SAM" id="Phobius"/>
    </source>
</evidence>
<evidence type="ECO:0000256" key="6">
    <source>
        <dbReference type="ARBA" id="ARBA00023136"/>
    </source>
</evidence>
<reference evidence="8 9" key="1">
    <citation type="submission" date="2018-11" db="EMBL/GenBank/DDBJ databases">
        <title>Sequencing the genomes of 1000 actinobacteria strains.</title>
        <authorList>
            <person name="Klenk H.-P."/>
        </authorList>
    </citation>
    <scope>NUCLEOTIDE SEQUENCE [LARGE SCALE GENOMIC DNA]</scope>
    <source>
        <strain evidence="8 9">DSM 44254</strain>
    </source>
</reference>
<feature type="transmembrane region" description="Helical" evidence="7">
    <location>
        <begin position="142"/>
        <end position="161"/>
    </location>
</feature>
<evidence type="ECO:0000256" key="4">
    <source>
        <dbReference type="ARBA" id="ARBA00022692"/>
    </source>
</evidence>
<dbReference type="AlphaFoldDB" id="A0A3N1CZ60"/>
<dbReference type="InterPro" id="IPR032808">
    <property type="entry name" value="DoxX"/>
</dbReference>
<feature type="transmembrane region" description="Helical" evidence="7">
    <location>
        <begin position="74"/>
        <end position="92"/>
    </location>
</feature>
<evidence type="ECO:0000256" key="1">
    <source>
        <dbReference type="ARBA" id="ARBA00004651"/>
    </source>
</evidence>